<protein>
    <submittedName>
        <fullName evidence="2">Uncharacterized protein</fullName>
    </submittedName>
</protein>
<dbReference type="WBParaSite" id="nRc.2.0.1.t05207-RA">
    <property type="protein sequence ID" value="nRc.2.0.1.t05207-RA"/>
    <property type="gene ID" value="nRc.2.0.1.g05207"/>
</dbReference>
<accession>A0A915HUW8</accession>
<organism evidence="1 2">
    <name type="scientific">Romanomermis culicivorax</name>
    <name type="common">Nematode worm</name>
    <dbReference type="NCBI Taxonomy" id="13658"/>
    <lineage>
        <taxon>Eukaryota</taxon>
        <taxon>Metazoa</taxon>
        <taxon>Ecdysozoa</taxon>
        <taxon>Nematoda</taxon>
        <taxon>Enoplea</taxon>
        <taxon>Dorylaimia</taxon>
        <taxon>Mermithida</taxon>
        <taxon>Mermithoidea</taxon>
        <taxon>Mermithidae</taxon>
        <taxon>Romanomermis</taxon>
    </lineage>
</organism>
<evidence type="ECO:0000313" key="1">
    <source>
        <dbReference type="Proteomes" id="UP000887565"/>
    </source>
</evidence>
<sequence length="146" mass="16782">SNTVIDHQKISQEIQNQLTKDSATVVSSLIETLNVRINVFSSLFDPELLIRKPVPAMAIDFILPLELSTSNQVNVELRKTFHNGESLEHLLLMEPMSRQMPDDCFLEGQRFKRSWMGKCLFEEKSPGKILALLEQQINEKDQQSKR</sequence>
<keyword evidence="1" id="KW-1185">Reference proteome</keyword>
<dbReference type="Proteomes" id="UP000887565">
    <property type="component" value="Unplaced"/>
</dbReference>
<proteinExistence type="predicted"/>
<name>A0A915HUW8_ROMCU</name>
<dbReference type="AlphaFoldDB" id="A0A915HUW8"/>
<reference evidence="2" key="1">
    <citation type="submission" date="2022-11" db="UniProtKB">
        <authorList>
            <consortium name="WormBaseParasite"/>
        </authorList>
    </citation>
    <scope>IDENTIFICATION</scope>
</reference>
<evidence type="ECO:0000313" key="2">
    <source>
        <dbReference type="WBParaSite" id="nRc.2.0.1.t05207-RA"/>
    </source>
</evidence>